<comment type="caution">
    <text evidence="1">The sequence shown here is derived from an EMBL/GenBank/DDBJ whole genome shotgun (WGS) entry which is preliminary data.</text>
</comment>
<dbReference type="EMBL" id="JADEXG010000002">
    <property type="protein sequence ID" value="MBE9075967.1"/>
    <property type="molecule type" value="Genomic_DNA"/>
</dbReference>
<accession>A0A8J7DA27</accession>
<keyword evidence="2" id="KW-1185">Reference proteome</keyword>
<sequence length="67" mass="7936">MTEVNFNTMERDDLRQYILTHRDDMNAFRLYVDRSKSSGRMITINPSDPNWEDTLEQKIQRATLGEA</sequence>
<reference evidence="1" key="1">
    <citation type="submission" date="2020-10" db="EMBL/GenBank/DDBJ databases">
        <authorList>
            <person name="Castelo-Branco R."/>
            <person name="Eusebio N."/>
            <person name="Adriana R."/>
            <person name="Vieira A."/>
            <person name="Brugerolle De Fraissinette N."/>
            <person name="Rezende De Castro R."/>
            <person name="Schneider M.P."/>
            <person name="Vasconcelos V."/>
            <person name="Leao P.N."/>
        </authorList>
    </citation>
    <scope>NUCLEOTIDE SEQUENCE</scope>
    <source>
        <strain evidence="1">LEGE 07310</strain>
    </source>
</reference>
<evidence type="ECO:0000313" key="1">
    <source>
        <dbReference type="EMBL" id="MBE9075967.1"/>
    </source>
</evidence>
<organism evidence="1 2">
    <name type="scientific">Vasconcelosia minhoensis LEGE 07310</name>
    <dbReference type="NCBI Taxonomy" id="915328"/>
    <lineage>
        <taxon>Bacteria</taxon>
        <taxon>Bacillati</taxon>
        <taxon>Cyanobacteriota</taxon>
        <taxon>Cyanophyceae</taxon>
        <taxon>Nodosilineales</taxon>
        <taxon>Cymatolegaceae</taxon>
        <taxon>Vasconcelosia</taxon>
        <taxon>Vasconcelosia minhoensis</taxon>
    </lineage>
</organism>
<dbReference type="Pfam" id="PF21826">
    <property type="entry name" value="DUF6887"/>
    <property type="match status" value="1"/>
</dbReference>
<gene>
    <name evidence="1" type="ORF">IQ241_01415</name>
</gene>
<protein>
    <submittedName>
        <fullName evidence="1">Uncharacterized protein</fullName>
    </submittedName>
</protein>
<dbReference type="Proteomes" id="UP000636505">
    <property type="component" value="Unassembled WGS sequence"/>
</dbReference>
<dbReference type="RefSeq" id="WP_193904631.1">
    <property type="nucleotide sequence ID" value="NZ_JADEXG010000002.1"/>
</dbReference>
<dbReference type="AlphaFoldDB" id="A0A8J7DA27"/>
<proteinExistence type="predicted"/>
<name>A0A8J7DA27_9CYAN</name>
<dbReference type="InterPro" id="IPR054053">
    <property type="entry name" value="DUF6887"/>
</dbReference>
<evidence type="ECO:0000313" key="2">
    <source>
        <dbReference type="Proteomes" id="UP000636505"/>
    </source>
</evidence>